<dbReference type="Proteomes" id="UP001140293">
    <property type="component" value="Unassembled WGS sequence"/>
</dbReference>
<accession>A0A9X2YQF7</accession>
<organism evidence="3 4">
    <name type="scientific">[Mycobacterium] manitobense</name>
    <dbReference type="NCBI Taxonomy" id="190147"/>
    <lineage>
        <taxon>Bacteria</taxon>
        <taxon>Bacillati</taxon>
        <taxon>Actinomycetota</taxon>
        <taxon>Actinomycetes</taxon>
        <taxon>Mycobacteriales</taxon>
        <taxon>Mycobacteriaceae</taxon>
        <taxon>Mycolicibacterium</taxon>
    </lineage>
</organism>
<evidence type="ECO:0000313" key="3">
    <source>
        <dbReference type="EMBL" id="MCV7171379.1"/>
    </source>
</evidence>
<reference evidence="3" key="2">
    <citation type="journal article" date="2022" name="BMC Genomics">
        <title>Comparative genome analysis of mycobacteria focusing on tRNA and non-coding RNA.</title>
        <authorList>
            <person name="Behra P.R.K."/>
            <person name="Pettersson B.M.F."/>
            <person name="Ramesh M."/>
            <person name="Das S."/>
            <person name="Dasgupta S."/>
            <person name="Kirsebom L.A."/>
        </authorList>
    </citation>
    <scope>NUCLEOTIDE SEQUENCE</scope>
    <source>
        <strain evidence="3">DSM 44615</strain>
    </source>
</reference>
<feature type="non-terminal residue" evidence="3">
    <location>
        <position position="197"/>
    </location>
</feature>
<keyword evidence="2" id="KW-1133">Transmembrane helix</keyword>
<feature type="region of interest" description="Disordered" evidence="1">
    <location>
        <begin position="44"/>
        <end position="63"/>
    </location>
</feature>
<protein>
    <submittedName>
        <fullName evidence="3">Uncharacterized protein</fullName>
    </submittedName>
</protein>
<feature type="compositionally biased region" description="Pro residues" evidence="1">
    <location>
        <begin position="151"/>
        <end position="178"/>
    </location>
</feature>
<keyword evidence="2" id="KW-0812">Transmembrane</keyword>
<keyword evidence="4" id="KW-1185">Reference proteome</keyword>
<feature type="region of interest" description="Disordered" evidence="1">
    <location>
        <begin position="143"/>
        <end position="178"/>
    </location>
</feature>
<gene>
    <name evidence="3" type="ORF">H7I41_15805</name>
</gene>
<dbReference type="EMBL" id="JACKSJ010000128">
    <property type="protein sequence ID" value="MCV7171379.1"/>
    <property type="molecule type" value="Genomic_DNA"/>
</dbReference>
<evidence type="ECO:0000256" key="2">
    <source>
        <dbReference type="SAM" id="Phobius"/>
    </source>
</evidence>
<comment type="caution">
    <text evidence="3">The sequence shown here is derived from an EMBL/GenBank/DDBJ whole genome shotgun (WGS) entry which is preliminary data.</text>
</comment>
<proteinExistence type="predicted"/>
<feature type="transmembrane region" description="Helical" evidence="2">
    <location>
        <begin position="72"/>
        <end position="95"/>
    </location>
</feature>
<evidence type="ECO:0000256" key="1">
    <source>
        <dbReference type="SAM" id="MobiDB-lite"/>
    </source>
</evidence>
<name>A0A9X2YQF7_9MYCO</name>
<keyword evidence="2" id="KW-0472">Membrane</keyword>
<dbReference type="AlphaFoldDB" id="A0A9X2YQF7"/>
<evidence type="ECO:0000313" key="4">
    <source>
        <dbReference type="Proteomes" id="UP001140293"/>
    </source>
</evidence>
<sequence>MNAADYLETAAHTGAVDNETIRSADLDVLSLEHTQASAWSNALADLHGPIDGPDPADDQAPTGRSTAFTNGVVAAAIAGAVGAFAVLGVVVSQYYTEPHSPAPVAVTPGAVVVPATPTAAPALPSVAAVPTVVTAPANNQPVPVRISNNRPPAPVKAPVRPAPVAAPAPAPAAPAPAPAPAVTPTPVVVLNIPVPQL</sequence>
<reference evidence="3" key="1">
    <citation type="submission" date="2020-07" db="EMBL/GenBank/DDBJ databases">
        <authorList>
            <person name="Pettersson B.M.F."/>
            <person name="Behra P.R.K."/>
            <person name="Ramesh M."/>
            <person name="Das S."/>
            <person name="Dasgupta S."/>
            <person name="Kirsebom L.A."/>
        </authorList>
    </citation>
    <scope>NUCLEOTIDE SEQUENCE</scope>
    <source>
        <strain evidence="3">DSM 44615</strain>
    </source>
</reference>